<dbReference type="RefSeq" id="WP_109294575.1">
    <property type="nucleotide sequence ID" value="NZ_CP029254.1"/>
</dbReference>
<evidence type="ECO:0000313" key="2">
    <source>
        <dbReference type="Proteomes" id="UP000245051"/>
    </source>
</evidence>
<accession>A0ABM6V662</accession>
<name>A0ABM6V662_9ACTN</name>
<reference evidence="1 2" key="1">
    <citation type="submission" date="2018-05" db="EMBL/GenBank/DDBJ databases">
        <title>Complete genome sequence of the Type Strain of Streptomyces spongiicola HNM0071, the producer of staurosporine.</title>
        <authorList>
            <person name="Zhou S."/>
            <person name="Huang X."/>
        </authorList>
    </citation>
    <scope>NUCLEOTIDE SEQUENCE [LARGE SCALE GENOMIC DNA]</scope>
    <source>
        <strain evidence="1 2">HNM0071</strain>
    </source>
</reference>
<proteinExistence type="predicted"/>
<dbReference type="Proteomes" id="UP000245051">
    <property type="component" value="Chromosome"/>
</dbReference>
<organism evidence="1 2">
    <name type="scientific">Streptomyces spongiicola</name>
    <dbReference type="NCBI Taxonomy" id="1690221"/>
    <lineage>
        <taxon>Bacteria</taxon>
        <taxon>Bacillati</taxon>
        <taxon>Actinomycetota</taxon>
        <taxon>Actinomycetes</taxon>
        <taxon>Kitasatosporales</taxon>
        <taxon>Streptomycetaceae</taxon>
        <taxon>Streptomyces</taxon>
    </lineage>
</organism>
<keyword evidence="2" id="KW-1185">Reference proteome</keyword>
<evidence type="ECO:0000313" key="1">
    <source>
        <dbReference type="EMBL" id="AWK09606.1"/>
    </source>
</evidence>
<sequence>MDGQTLSKEPSSGAAEDWILKIKNRSDVVIRDTWWDNGERDLRTLIPSQLPTMPRPLVKLHERRRAGVYLTADGHTWMTAWIVVPRESDGWPLFRHVTSLDALDAACGHDLLRAASEQGIADIATKWDLLKDDGRNRNELCALFEPKADGAHVAFYAVTRVVPILRHVGWM</sequence>
<gene>
    <name evidence="1" type="ORF">DDQ41_12500</name>
</gene>
<dbReference type="EMBL" id="CP029254">
    <property type="protein sequence ID" value="AWK09606.1"/>
    <property type="molecule type" value="Genomic_DNA"/>
</dbReference>
<protein>
    <submittedName>
        <fullName evidence="1">Uncharacterized protein</fullName>
    </submittedName>
</protein>